<evidence type="ECO:0000259" key="1">
    <source>
        <dbReference type="Pfam" id="PF23338"/>
    </source>
</evidence>
<reference evidence="2" key="1">
    <citation type="submission" date="2020-05" db="EMBL/GenBank/DDBJ databases">
        <title>Phylogenomic resolution of chytrid fungi.</title>
        <authorList>
            <person name="Stajich J.E."/>
            <person name="Amses K."/>
            <person name="Simmons R."/>
            <person name="Seto K."/>
            <person name="Myers J."/>
            <person name="Bonds A."/>
            <person name="Quandt C.A."/>
            <person name="Barry K."/>
            <person name="Liu P."/>
            <person name="Grigoriev I."/>
            <person name="Longcore J.E."/>
            <person name="James T.Y."/>
        </authorList>
    </citation>
    <scope>NUCLEOTIDE SEQUENCE</scope>
    <source>
        <strain evidence="2">JEL0318</strain>
    </source>
</reference>
<organism evidence="2 3">
    <name type="scientific">Rhizophlyctis rosea</name>
    <dbReference type="NCBI Taxonomy" id="64517"/>
    <lineage>
        <taxon>Eukaryota</taxon>
        <taxon>Fungi</taxon>
        <taxon>Fungi incertae sedis</taxon>
        <taxon>Chytridiomycota</taxon>
        <taxon>Chytridiomycota incertae sedis</taxon>
        <taxon>Chytridiomycetes</taxon>
        <taxon>Rhizophlyctidales</taxon>
        <taxon>Rhizophlyctidaceae</taxon>
        <taxon>Rhizophlyctis</taxon>
    </lineage>
</organism>
<dbReference type="Proteomes" id="UP001212841">
    <property type="component" value="Unassembled WGS sequence"/>
</dbReference>
<accession>A0AAD5SHH2</accession>
<evidence type="ECO:0000313" key="3">
    <source>
        <dbReference type="Proteomes" id="UP001212841"/>
    </source>
</evidence>
<dbReference type="Pfam" id="PF23338">
    <property type="entry name" value="PTHB1_hp"/>
    <property type="match status" value="1"/>
</dbReference>
<keyword evidence="3" id="KW-1185">Reference proteome</keyword>
<gene>
    <name evidence="2" type="ORF">HK097_001795</name>
</gene>
<feature type="domain" description="PTHB1 hairpin" evidence="1">
    <location>
        <begin position="40"/>
        <end position="121"/>
    </location>
</feature>
<sequence>MSEELTIRMALSNPTLVITDVNPEFVQTGSIGFHYPSGARDAARVLLNDIESQSKSFQAIQAKLAEAFMRKSPVPLGELQGEFEQAYQKVSAISREYLQKEEELENARHRLSAGTSLMLDLMR</sequence>
<proteinExistence type="predicted"/>
<evidence type="ECO:0000313" key="2">
    <source>
        <dbReference type="EMBL" id="KAJ3054453.1"/>
    </source>
</evidence>
<comment type="caution">
    <text evidence="2">The sequence shown here is derived from an EMBL/GenBank/DDBJ whole genome shotgun (WGS) entry which is preliminary data.</text>
</comment>
<dbReference type="InterPro" id="IPR055363">
    <property type="entry name" value="PTHB1_hp_dom"/>
</dbReference>
<dbReference type="EMBL" id="JADGJD010000137">
    <property type="protein sequence ID" value="KAJ3054453.1"/>
    <property type="molecule type" value="Genomic_DNA"/>
</dbReference>
<name>A0AAD5SHH2_9FUNG</name>
<dbReference type="AlphaFoldDB" id="A0AAD5SHH2"/>
<protein>
    <recommendedName>
        <fullName evidence="1">PTHB1 hairpin domain-containing protein</fullName>
    </recommendedName>
</protein>